<accession>A0ABT6BGQ9</accession>
<organism evidence="3 4">
    <name type="scientific">Aquirufa aurantiipilula</name>
    <dbReference type="NCBI Taxonomy" id="2696561"/>
    <lineage>
        <taxon>Bacteria</taxon>
        <taxon>Pseudomonadati</taxon>
        <taxon>Bacteroidota</taxon>
        <taxon>Cytophagia</taxon>
        <taxon>Cytophagales</taxon>
        <taxon>Flectobacillaceae</taxon>
        <taxon>Aquirufa</taxon>
    </lineage>
</organism>
<dbReference type="InterPro" id="IPR001453">
    <property type="entry name" value="MoaB/Mog_dom"/>
</dbReference>
<dbReference type="HAMAP" id="MF_00226_B">
    <property type="entry name" value="CinA_B"/>
    <property type="match status" value="1"/>
</dbReference>
<comment type="caution">
    <text evidence="3">The sequence shown here is derived from an EMBL/GenBank/DDBJ whole genome shotgun (WGS) entry which is preliminary data.</text>
</comment>
<dbReference type="SUPFAM" id="SSF53218">
    <property type="entry name" value="Molybdenum cofactor biosynthesis proteins"/>
    <property type="match status" value="1"/>
</dbReference>
<dbReference type="InterPro" id="IPR036425">
    <property type="entry name" value="MoaB/Mog-like_dom_sf"/>
</dbReference>
<evidence type="ECO:0000259" key="2">
    <source>
        <dbReference type="SMART" id="SM00852"/>
    </source>
</evidence>
<gene>
    <name evidence="3" type="ORF">PQG43_02095</name>
</gene>
<dbReference type="Gene3D" id="3.90.950.20">
    <property type="entry name" value="CinA-like"/>
    <property type="match status" value="1"/>
</dbReference>
<dbReference type="RefSeq" id="WP_276343539.1">
    <property type="nucleotide sequence ID" value="NZ_JARJOW010000002.1"/>
</dbReference>
<dbReference type="NCBIfam" id="NF001813">
    <property type="entry name" value="PRK00549.1"/>
    <property type="match status" value="1"/>
</dbReference>
<dbReference type="CDD" id="cd00885">
    <property type="entry name" value="cinA"/>
    <property type="match status" value="1"/>
</dbReference>
<dbReference type="Pfam" id="PF00994">
    <property type="entry name" value="MoCF_biosynth"/>
    <property type="match status" value="1"/>
</dbReference>
<evidence type="ECO:0000313" key="3">
    <source>
        <dbReference type="EMBL" id="MDF5689645.1"/>
    </source>
</evidence>
<dbReference type="InterPro" id="IPR008136">
    <property type="entry name" value="CinA_C"/>
</dbReference>
<dbReference type="Pfam" id="PF02464">
    <property type="entry name" value="CinA"/>
    <property type="match status" value="1"/>
</dbReference>
<dbReference type="Pfam" id="PF18146">
    <property type="entry name" value="CinA_KH"/>
    <property type="match status" value="1"/>
</dbReference>
<comment type="similarity">
    <text evidence="1">Belongs to the CinA family.</text>
</comment>
<dbReference type="Gene3D" id="3.40.980.10">
    <property type="entry name" value="MoaB/Mog-like domain"/>
    <property type="match status" value="1"/>
</dbReference>
<dbReference type="SMART" id="SM00852">
    <property type="entry name" value="MoCF_biosynth"/>
    <property type="match status" value="1"/>
</dbReference>
<dbReference type="InterPro" id="IPR041424">
    <property type="entry name" value="CinA_KH"/>
</dbReference>
<proteinExistence type="inferred from homology"/>
<name>A0ABT6BGQ9_9BACT</name>
<evidence type="ECO:0000313" key="4">
    <source>
        <dbReference type="Proteomes" id="UP001321344"/>
    </source>
</evidence>
<reference evidence="3 4" key="1">
    <citation type="submission" date="2023-03" db="EMBL/GenBank/DDBJ databases">
        <title>Genome sequencing of Aquirufa.</title>
        <authorList>
            <person name="Pitt A."/>
            <person name="Hahn M.W."/>
        </authorList>
    </citation>
    <scope>NUCLEOTIDE SEQUENCE [LARGE SCALE GENOMIC DNA]</scope>
    <source>
        <strain evidence="3 4">WAEICH-18A</strain>
    </source>
</reference>
<keyword evidence="4" id="KW-1185">Reference proteome</keyword>
<dbReference type="NCBIfam" id="TIGR00199">
    <property type="entry name" value="PncC_domain"/>
    <property type="match status" value="1"/>
</dbReference>
<dbReference type="SUPFAM" id="SSF142433">
    <property type="entry name" value="CinA-like"/>
    <property type="match status" value="1"/>
</dbReference>
<sequence length="417" mass="46125">MVRAEIITIGDEILYGQILDTNTQWISLELDKIGIKTIRKSSVGDQESEILSILEEAQHRADIVFITGGLGPTKDDLTKKVLAKFFDCDMAYQPQALEDVRIFFEKRGRELSDLNRDQALLPTKAQYIQNKQGTAPGMWFEEKETVWVSMAGVPFEMKAMMEEQVLPRVAQHFKTPTIVHKIVKVVGIGESYLSDMIQDWELSLPQHIKLAYLPSLGIVKLRLTGFGDSVTQLNHDIQQEIDRVMPLIKPFVFGYEQDELSQVIGQLLIQKDASIALAESCTGGYLSHLFTEIAGSSAYFKGAVISYANEVKEEALGVSTDILEKEGAVSEACIIAMANGARKKLNSTLSLATSGIAGPDGGTEDKPVGTVWIALSHSEGVITRKLQLAGTRKQIIHMTALNCLNLVRKFLLNELTQ</sequence>
<dbReference type="EMBL" id="JARJOW010000002">
    <property type="protein sequence ID" value="MDF5689645.1"/>
    <property type="molecule type" value="Genomic_DNA"/>
</dbReference>
<dbReference type="InterPro" id="IPR050101">
    <property type="entry name" value="CinA"/>
</dbReference>
<dbReference type="InterPro" id="IPR008135">
    <property type="entry name" value="Competence-induced_CinA"/>
</dbReference>
<dbReference type="PANTHER" id="PTHR13939:SF0">
    <property type="entry name" value="NMN AMIDOHYDROLASE-LIKE PROTEIN YFAY"/>
    <property type="match status" value="1"/>
</dbReference>
<feature type="domain" description="MoaB/Mog" evidence="2">
    <location>
        <begin position="5"/>
        <end position="172"/>
    </location>
</feature>
<dbReference type="Proteomes" id="UP001321344">
    <property type="component" value="Unassembled WGS sequence"/>
</dbReference>
<evidence type="ECO:0000256" key="1">
    <source>
        <dbReference type="HAMAP-Rule" id="MF_00226"/>
    </source>
</evidence>
<dbReference type="PANTHER" id="PTHR13939">
    <property type="entry name" value="NICOTINAMIDE-NUCLEOTIDE AMIDOHYDROLASE PNCC"/>
    <property type="match status" value="1"/>
</dbReference>
<dbReference type="NCBIfam" id="TIGR00200">
    <property type="entry name" value="cinA_nterm"/>
    <property type="match status" value="1"/>
</dbReference>
<dbReference type="InterPro" id="IPR036653">
    <property type="entry name" value="CinA-like_C"/>
</dbReference>
<dbReference type="NCBIfam" id="TIGR00177">
    <property type="entry name" value="molyb_syn"/>
    <property type="match status" value="1"/>
</dbReference>
<protein>
    <recommendedName>
        <fullName evidence="1">CinA-like protein</fullName>
    </recommendedName>
</protein>
<dbReference type="PIRSF" id="PIRSF006728">
    <property type="entry name" value="CinA"/>
    <property type="match status" value="1"/>
</dbReference>